<feature type="compositionally biased region" description="Basic residues" evidence="1">
    <location>
        <begin position="10"/>
        <end position="20"/>
    </location>
</feature>
<dbReference type="AlphaFoldDB" id="A0A9P3Q862"/>
<comment type="caution">
    <text evidence="3">The sequence shown here is derived from an EMBL/GenBank/DDBJ whole genome shotgun (WGS) entry which is preliminary data.</text>
</comment>
<dbReference type="EMBL" id="BRZI01000049">
    <property type="protein sequence ID" value="GLD32638.1"/>
    <property type="molecule type" value="Genomic_DNA"/>
</dbReference>
<reference evidence="3" key="1">
    <citation type="submission" date="2022-08" db="EMBL/GenBank/DDBJ databases">
        <title>Mycobacterium kiyosense sp. nov., scotochromogenic slow-glowing species isolated from respiratory specimens.</title>
        <authorList>
            <person name="Fukano H."/>
            <person name="Kazumi Y."/>
            <person name="Sakagami N."/>
            <person name="Ato M."/>
            <person name="Mitarai S."/>
            <person name="Hoshino Y."/>
        </authorList>
    </citation>
    <scope>NUCLEOTIDE SEQUENCE</scope>
    <source>
        <strain evidence="3">1413</strain>
        <strain evidence="2">SRL2020-028</strain>
    </source>
</reference>
<name>A0A9P3Q862_9MYCO</name>
<organism evidence="3 4">
    <name type="scientific">Mycobacterium kiyosense</name>
    <dbReference type="NCBI Taxonomy" id="2871094"/>
    <lineage>
        <taxon>Bacteria</taxon>
        <taxon>Bacillati</taxon>
        <taxon>Actinomycetota</taxon>
        <taxon>Actinomycetes</taxon>
        <taxon>Mycobacteriales</taxon>
        <taxon>Mycobacteriaceae</taxon>
        <taxon>Mycobacterium</taxon>
    </lineage>
</organism>
<evidence type="ECO:0000313" key="3">
    <source>
        <dbReference type="EMBL" id="GLD32638.1"/>
    </source>
</evidence>
<sequence>MPTASTTSTHRTRHVTKKGRSGPFVKYVGGAAKRTIRQHEWRALGVELKGPKAIHEWSAANGFLIESSQFTDAQLDYLLIDDVQHGTNTPSFIEVDTDNDEAVPVAR</sequence>
<protein>
    <submittedName>
        <fullName evidence="3">Uncharacterized protein</fullName>
    </submittedName>
</protein>
<dbReference type="EMBL" id="BRXE01000027">
    <property type="protein sequence ID" value="GLB83488.1"/>
    <property type="molecule type" value="Genomic_DNA"/>
</dbReference>
<dbReference type="Proteomes" id="UP001064782">
    <property type="component" value="Unassembled WGS sequence"/>
</dbReference>
<proteinExistence type="predicted"/>
<feature type="region of interest" description="Disordered" evidence="1">
    <location>
        <begin position="1"/>
        <end position="21"/>
    </location>
</feature>
<evidence type="ECO:0000313" key="4">
    <source>
        <dbReference type="Proteomes" id="UP001064782"/>
    </source>
</evidence>
<evidence type="ECO:0000256" key="1">
    <source>
        <dbReference type="SAM" id="MobiDB-lite"/>
    </source>
</evidence>
<dbReference type="Proteomes" id="UP001165663">
    <property type="component" value="Unassembled WGS sequence"/>
</dbReference>
<evidence type="ECO:0000313" key="2">
    <source>
        <dbReference type="EMBL" id="GLB83488.1"/>
    </source>
</evidence>
<accession>A0A9P3Q862</accession>
<keyword evidence="4" id="KW-1185">Reference proteome</keyword>
<gene>
    <name evidence="3" type="ORF">Mkiyose1413_45210</name>
    <name evidence="2" type="ORF">SRL2020028_27440</name>
</gene>
<dbReference type="RefSeq" id="WP_264894437.1">
    <property type="nucleotide sequence ID" value="NZ_BRXE01000027.1"/>
</dbReference>